<comment type="caution">
    <text evidence="3">The sequence shown here is derived from an EMBL/GenBank/DDBJ whole genome shotgun (WGS) entry which is preliminary data.</text>
</comment>
<keyword evidence="2" id="KW-0472">Membrane</keyword>
<evidence type="ECO:0000256" key="1">
    <source>
        <dbReference type="SAM" id="MobiDB-lite"/>
    </source>
</evidence>
<evidence type="ECO:0000256" key="2">
    <source>
        <dbReference type="SAM" id="Phobius"/>
    </source>
</evidence>
<feature type="compositionally biased region" description="Low complexity" evidence="1">
    <location>
        <begin position="176"/>
        <end position="191"/>
    </location>
</feature>
<gene>
    <name evidence="3" type="ORF">HZY91_03515</name>
</gene>
<reference evidence="3 4" key="1">
    <citation type="submission" date="2020-07" db="EMBL/GenBank/DDBJ databases">
        <title>Facklamia lactis sp. nov., isolated from raw milk.</title>
        <authorList>
            <person name="Doll E.V."/>
            <person name="Huptas C."/>
            <person name="Staib L."/>
            <person name="Wenning M."/>
            <person name="Scherer S."/>
        </authorList>
    </citation>
    <scope>NUCLEOTIDE SEQUENCE [LARGE SCALE GENOMIC DNA]</scope>
    <source>
        <strain evidence="3 4">DSM 111018</strain>
    </source>
</reference>
<dbReference type="Pfam" id="PF06103">
    <property type="entry name" value="DUF948"/>
    <property type="match status" value="1"/>
</dbReference>
<dbReference type="PANTHER" id="PTHR40070:SF1">
    <property type="entry name" value="UPF0478 PROTEIN YTXG"/>
    <property type="match status" value="1"/>
</dbReference>
<feature type="transmembrane region" description="Helical" evidence="2">
    <location>
        <begin position="6"/>
        <end position="27"/>
    </location>
</feature>
<dbReference type="EMBL" id="JACBXQ010000002">
    <property type="protein sequence ID" value="MBG9985960.1"/>
    <property type="molecule type" value="Genomic_DNA"/>
</dbReference>
<evidence type="ECO:0000313" key="4">
    <source>
        <dbReference type="Proteomes" id="UP000721415"/>
    </source>
</evidence>
<name>A0ABS0LP72_9LACT</name>
<proteinExistence type="predicted"/>
<keyword evidence="2" id="KW-1133">Transmembrane helix</keyword>
<sequence length="214" mass="23056">MTIGQIAAIIAAIAFAVLVVFLSLSLIKVSGVLTELKETVNRLNTTIDIVTKDVDNLSIEVEGLLNKSNSLVDDINGKLGKTDPLFTAIGDLGVSVSELNDTTKTMATNLVSGVSSQRKSKSPLSKFVRATQALKSKSKKRSHKSDLSNNVESVYEEDTELLPSEDLADLYLEPTVETTNNNSTASNLSNFTDHRPSTTAGEITISTKEHDDNE</sequence>
<feature type="region of interest" description="Disordered" evidence="1">
    <location>
        <begin position="132"/>
        <end position="160"/>
    </location>
</feature>
<accession>A0ABS0LP72</accession>
<keyword evidence="2" id="KW-0812">Transmembrane</keyword>
<feature type="region of interest" description="Disordered" evidence="1">
    <location>
        <begin position="176"/>
        <end position="214"/>
    </location>
</feature>
<dbReference type="RefSeq" id="WP_197114862.1">
    <property type="nucleotide sequence ID" value="NZ_JACBXQ010000002.1"/>
</dbReference>
<dbReference type="PANTHER" id="PTHR40070">
    <property type="entry name" value="UPF0478 PROTEIN YTXG"/>
    <property type="match status" value="1"/>
</dbReference>
<feature type="compositionally biased region" description="Polar residues" evidence="1">
    <location>
        <begin position="197"/>
        <end position="206"/>
    </location>
</feature>
<dbReference type="Proteomes" id="UP000721415">
    <property type="component" value="Unassembled WGS sequence"/>
</dbReference>
<organism evidence="3 4">
    <name type="scientific">Facklamia lactis</name>
    <dbReference type="NCBI Taxonomy" id="2749967"/>
    <lineage>
        <taxon>Bacteria</taxon>
        <taxon>Bacillati</taxon>
        <taxon>Bacillota</taxon>
        <taxon>Bacilli</taxon>
        <taxon>Lactobacillales</taxon>
        <taxon>Aerococcaceae</taxon>
        <taxon>Facklamia</taxon>
    </lineage>
</organism>
<dbReference type="InterPro" id="IPR009293">
    <property type="entry name" value="UPF0478"/>
</dbReference>
<protein>
    <submittedName>
        <fullName evidence="3">DUF948 domain-containing protein</fullName>
    </submittedName>
</protein>
<keyword evidence="4" id="KW-1185">Reference proteome</keyword>
<evidence type="ECO:0000313" key="3">
    <source>
        <dbReference type="EMBL" id="MBG9985960.1"/>
    </source>
</evidence>